<sequence length="656" mass="71657">MMLTNCKISVAKSAGFCFGVDRAIKMVYNELDNRNNIVTLGPIIHNQNVVDDLKARGVYPVELDEVRNGQTVVIRSHGVGRDVYDKLAELDTEVVDATCPFVAKIHNIAGEKSAEGHVILIAGDASHPEVKGIMGHCHGECYVFENCGEFENLVKNEDFLSKKVAILAQTTYNKNMWKECVPLFKKYLPHAEICETICNATNIRQNEAEELAKKADIMVIAGGKHSSNTHKLKAICEQHCKCVLVENAEDLRRCGLDLTGAKFIGISAGASTPGYIIKEVQDTMSELLNNVDNTVDEEFNLEAIDKTLKKIYPGAKVEGTVESVNETEVIVDIGTKHTGYVSLSELTDDPGKKPADIVSVGDTIELIVIKTSDTDGTVMLSKKRVDADKSFQKIKDAAESGEILEGIVTNVVKGGVLVSADGVKVFVPASQAAPRRDFDLNDLLKQTVKFKILEVNDVKQRAVGSVRAVAREEKAAAQSKFFDTASVGAEMEGVVKSITDYGVFVDLGGVDGLVRRADLSWNRIKHPSDVVSIGDTVTVKIKDIDPETKKVSLTYKKDSENPWEIFVNNYEVGQDVKATIVSITSFGAFAQIIDGIDGLIHISQIANQRVNNVADILAVGDVVDCRITEIDADKKRISLSRRALLDDEETEETDAE</sequence>
<keyword evidence="6 8" id="KW-0411">Iron-sulfur</keyword>
<feature type="binding site" evidence="8">
    <location>
        <position position="127"/>
    </location>
    <ligand>
        <name>isopentenyl diphosphate</name>
        <dbReference type="ChEBI" id="CHEBI:128769"/>
    </ligand>
</feature>
<dbReference type="GO" id="GO:0003735">
    <property type="term" value="F:structural constituent of ribosome"/>
    <property type="evidence" value="ECO:0007669"/>
    <property type="project" value="TreeGrafter"/>
</dbReference>
<dbReference type="GO" id="GO:0006412">
    <property type="term" value="P:translation"/>
    <property type="evidence" value="ECO:0007669"/>
    <property type="project" value="TreeGrafter"/>
</dbReference>
<evidence type="ECO:0000259" key="9">
    <source>
        <dbReference type="PROSITE" id="PS50126"/>
    </source>
</evidence>
<feature type="binding site" evidence="8">
    <location>
        <position position="228"/>
    </location>
    <ligand>
        <name>dimethylallyl diphosphate</name>
        <dbReference type="ChEBI" id="CHEBI:57623"/>
    </ligand>
</feature>
<dbReference type="Proteomes" id="UP000186015">
    <property type="component" value="Unassembled WGS sequence"/>
</dbReference>
<dbReference type="GO" id="GO:0003729">
    <property type="term" value="F:mRNA binding"/>
    <property type="evidence" value="ECO:0007669"/>
    <property type="project" value="TreeGrafter"/>
</dbReference>
<dbReference type="PANTHER" id="PTHR10724:SF7">
    <property type="entry name" value="SMALL RIBOSOMAL SUBUNIT PROTEIN BS1C"/>
    <property type="match status" value="1"/>
</dbReference>
<comment type="pathway">
    <text evidence="8">Isoprenoid biosynthesis; isopentenyl diphosphate biosynthesis via DXP pathway; isopentenyl diphosphate from 1-deoxy-D-xylulose 5-phosphate: step 6/6.</text>
</comment>
<feature type="binding site" evidence="8">
    <location>
        <position position="77"/>
    </location>
    <ligand>
        <name>isopentenyl diphosphate</name>
        <dbReference type="ChEBI" id="CHEBI:128769"/>
    </ligand>
</feature>
<feature type="binding site" evidence="8">
    <location>
        <position position="271"/>
    </location>
    <ligand>
        <name>isopentenyl diphosphate</name>
        <dbReference type="ChEBI" id="CHEBI:128769"/>
    </ligand>
</feature>
<dbReference type="InterPro" id="IPR035104">
    <property type="entry name" value="Ribosomal_protein_S1-like"/>
</dbReference>
<dbReference type="SUPFAM" id="SSF50249">
    <property type="entry name" value="Nucleic acid-binding proteins"/>
    <property type="match status" value="4"/>
</dbReference>
<comment type="function">
    <text evidence="8">Catalyzes the conversion of 1-hydroxy-2-methyl-2-(E)-butenyl 4-diphosphate (HMBPP) into a mixture of isopentenyl diphosphate (IPP) and dimethylallyl diphosphate (DMAPP). Acts in the terminal step of the DOXP/MEP pathway for isoprenoid precursor biosynthesis.</text>
</comment>
<evidence type="ECO:0000313" key="10">
    <source>
        <dbReference type="EMBL" id="SEK19265.1"/>
    </source>
</evidence>
<feature type="binding site" evidence="8">
    <location>
        <position position="227"/>
    </location>
    <ligand>
        <name>(2E)-4-hydroxy-3-methylbut-2-enyl diphosphate</name>
        <dbReference type="ChEBI" id="CHEBI:128753"/>
    </ligand>
</feature>
<keyword evidence="4" id="KW-0689">Ribosomal protein</keyword>
<feature type="domain" description="S1 motif" evidence="9">
    <location>
        <begin position="488"/>
        <end position="556"/>
    </location>
</feature>
<dbReference type="GO" id="GO:0019288">
    <property type="term" value="P:isopentenyl diphosphate biosynthetic process, methylerythritol 4-phosphate pathway"/>
    <property type="evidence" value="ECO:0007669"/>
    <property type="project" value="UniProtKB-UniRule"/>
</dbReference>
<evidence type="ECO:0000256" key="4">
    <source>
        <dbReference type="ARBA" id="ARBA00022980"/>
    </source>
</evidence>
<dbReference type="AlphaFoldDB" id="A0A1H7F7U1"/>
<feature type="binding site" evidence="8">
    <location>
        <position position="77"/>
    </location>
    <ligand>
        <name>dimethylallyl diphosphate</name>
        <dbReference type="ChEBI" id="CHEBI:57623"/>
    </ligand>
</feature>
<keyword evidence="5 8" id="KW-0408">Iron</keyword>
<dbReference type="GO" id="GO:0051539">
    <property type="term" value="F:4 iron, 4 sulfur cluster binding"/>
    <property type="evidence" value="ECO:0007669"/>
    <property type="project" value="UniProtKB-UniRule"/>
</dbReference>
<gene>
    <name evidence="8" type="primary">ispH</name>
    <name evidence="10" type="ORF">SAMN05216469_10127</name>
</gene>
<feature type="domain" description="S1 motif" evidence="9">
    <location>
        <begin position="401"/>
        <end position="467"/>
    </location>
</feature>
<name>A0A1H7F7U1_RUMAL</name>
<feature type="binding site" evidence="8">
    <location>
        <position position="228"/>
    </location>
    <ligand>
        <name>isopentenyl diphosphate</name>
        <dbReference type="ChEBI" id="CHEBI:128769"/>
    </ligand>
</feature>
<dbReference type="NCBIfam" id="TIGR00216">
    <property type="entry name" value="ispH_lytB"/>
    <property type="match status" value="1"/>
</dbReference>
<feature type="active site" description="Proton donor" evidence="8">
    <location>
        <position position="129"/>
    </location>
</feature>
<evidence type="ECO:0000256" key="5">
    <source>
        <dbReference type="ARBA" id="ARBA00023004"/>
    </source>
</evidence>
<proteinExistence type="inferred from homology"/>
<evidence type="ECO:0000256" key="8">
    <source>
        <dbReference type="HAMAP-Rule" id="MF_00191"/>
    </source>
</evidence>
<dbReference type="Pfam" id="PF02401">
    <property type="entry name" value="LYTB"/>
    <property type="match status" value="1"/>
</dbReference>
<reference evidence="10 11" key="1">
    <citation type="submission" date="2016-10" db="EMBL/GenBank/DDBJ databases">
        <authorList>
            <person name="de Groot N.N."/>
        </authorList>
    </citation>
    <scope>NUCLEOTIDE SEQUENCE [LARGE SCALE GENOMIC DNA]</scope>
    <source>
        <strain evidence="10 11">KH2T6</strain>
    </source>
</reference>
<feature type="binding site" evidence="8">
    <location>
        <position position="99"/>
    </location>
    <ligand>
        <name>[4Fe-4S] cluster</name>
        <dbReference type="ChEBI" id="CHEBI:49883"/>
    </ligand>
</feature>
<comment type="similarity">
    <text evidence="8">Belongs to the IspH family.</text>
</comment>
<keyword evidence="3 8" id="KW-0479">Metal-binding</keyword>
<dbReference type="EC" id="1.17.7.4" evidence="8"/>
<feature type="binding site" evidence="8">
    <location>
        <position position="227"/>
    </location>
    <ligand>
        <name>isopentenyl diphosphate</name>
        <dbReference type="ChEBI" id="CHEBI:128769"/>
    </ligand>
</feature>
<comment type="catalytic activity">
    <reaction evidence="8">
        <text>isopentenyl diphosphate + 2 oxidized [2Fe-2S]-[ferredoxin] + H2O = (2E)-4-hydroxy-3-methylbut-2-enyl diphosphate + 2 reduced [2Fe-2S]-[ferredoxin] + 2 H(+)</text>
        <dbReference type="Rhea" id="RHEA:24488"/>
        <dbReference type="Rhea" id="RHEA-COMP:10000"/>
        <dbReference type="Rhea" id="RHEA-COMP:10001"/>
        <dbReference type="ChEBI" id="CHEBI:15377"/>
        <dbReference type="ChEBI" id="CHEBI:15378"/>
        <dbReference type="ChEBI" id="CHEBI:33737"/>
        <dbReference type="ChEBI" id="CHEBI:33738"/>
        <dbReference type="ChEBI" id="CHEBI:128753"/>
        <dbReference type="ChEBI" id="CHEBI:128769"/>
        <dbReference type="EC" id="1.17.7.4"/>
    </reaction>
</comment>
<feature type="binding site" evidence="8">
    <location>
        <position position="226"/>
    </location>
    <ligand>
        <name>(2E)-4-hydroxy-3-methylbut-2-enyl diphosphate</name>
        <dbReference type="ChEBI" id="CHEBI:128753"/>
    </ligand>
</feature>
<keyword evidence="8" id="KW-0414">Isoprene biosynthesis</keyword>
<dbReference type="UniPathway" id="UPA00056">
    <property type="reaction ID" value="UER00097"/>
</dbReference>
<accession>A0A1H7F7U1</accession>
<dbReference type="GO" id="GO:0016114">
    <property type="term" value="P:terpenoid biosynthetic process"/>
    <property type="evidence" value="ECO:0007669"/>
    <property type="project" value="UniProtKB-UniRule"/>
</dbReference>
<dbReference type="HAMAP" id="MF_00191">
    <property type="entry name" value="IspH"/>
    <property type="match status" value="1"/>
</dbReference>
<comment type="cofactor">
    <cofactor evidence="8">
        <name>[4Fe-4S] cluster</name>
        <dbReference type="ChEBI" id="CHEBI:49883"/>
    </cofactor>
    <text evidence="8">Binds 1 [4Fe-4S] cluster per subunit.</text>
</comment>
<comment type="pathway">
    <text evidence="8">Isoprenoid biosynthesis; dimethylallyl diphosphate biosynthesis; dimethylallyl diphosphate from (2E)-4-hydroxy-3-methylbutenyl diphosphate: step 1/1.</text>
</comment>
<feature type="domain" description="S1 motif" evidence="9">
    <location>
        <begin position="573"/>
        <end position="642"/>
    </location>
</feature>
<feature type="binding site" evidence="8">
    <location>
        <position position="227"/>
    </location>
    <ligand>
        <name>dimethylallyl diphosphate</name>
        <dbReference type="ChEBI" id="CHEBI:57623"/>
    </ligand>
</feature>
<dbReference type="CDD" id="cd05688">
    <property type="entry name" value="S1_RPS1_repeat_ec3"/>
    <property type="match status" value="1"/>
</dbReference>
<feature type="binding site" evidence="8">
    <location>
        <position position="127"/>
    </location>
    <ligand>
        <name>dimethylallyl diphosphate</name>
        <dbReference type="ChEBI" id="CHEBI:57623"/>
    </ligand>
</feature>
<feature type="binding site" evidence="8">
    <location>
        <position position="17"/>
    </location>
    <ligand>
        <name>[4Fe-4S] cluster</name>
        <dbReference type="ChEBI" id="CHEBI:49883"/>
    </ligand>
</feature>
<dbReference type="Gene3D" id="2.40.50.140">
    <property type="entry name" value="Nucleic acid-binding proteins"/>
    <property type="match status" value="4"/>
</dbReference>
<feature type="domain" description="S1 motif" evidence="9">
    <location>
        <begin position="314"/>
        <end position="383"/>
    </location>
</feature>
<feature type="binding site" evidence="8">
    <location>
        <position position="77"/>
    </location>
    <ligand>
        <name>(2E)-4-hydroxy-3-methylbut-2-enyl diphosphate</name>
        <dbReference type="ChEBI" id="CHEBI:128753"/>
    </ligand>
</feature>
<dbReference type="GO" id="GO:0051745">
    <property type="term" value="F:4-hydroxy-3-methylbut-2-enyl diphosphate reductase activity"/>
    <property type="evidence" value="ECO:0007669"/>
    <property type="project" value="UniProtKB-UniRule"/>
</dbReference>
<comment type="similarity">
    <text evidence="1">Belongs to the bacterial ribosomal protein bS1 family.</text>
</comment>
<evidence type="ECO:0000313" key="11">
    <source>
        <dbReference type="Proteomes" id="UP000186015"/>
    </source>
</evidence>
<feature type="binding site" evidence="8">
    <location>
        <position position="198"/>
    </location>
    <ligand>
        <name>[4Fe-4S] cluster</name>
        <dbReference type="ChEBI" id="CHEBI:49883"/>
    </ligand>
</feature>
<feature type="binding site" evidence="8">
    <location>
        <position position="45"/>
    </location>
    <ligand>
        <name>dimethylallyl diphosphate</name>
        <dbReference type="ChEBI" id="CHEBI:57623"/>
    </ligand>
</feature>
<keyword evidence="2 8" id="KW-0004">4Fe-4S</keyword>
<dbReference type="Pfam" id="PF00575">
    <property type="entry name" value="S1"/>
    <property type="match status" value="4"/>
</dbReference>
<dbReference type="UniPathway" id="UPA00059">
    <property type="reaction ID" value="UER00105"/>
</dbReference>
<evidence type="ECO:0000256" key="6">
    <source>
        <dbReference type="ARBA" id="ARBA00023014"/>
    </source>
</evidence>
<dbReference type="EMBL" id="FOAT01000001">
    <property type="protein sequence ID" value="SEK19265.1"/>
    <property type="molecule type" value="Genomic_DNA"/>
</dbReference>
<dbReference type="PANTHER" id="PTHR10724">
    <property type="entry name" value="30S RIBOSOMAL PROTEIN S1"/>
    <property type="match status" value="1"/>
</dbReference>
<dbReference type="PRINTS" id="PR00681">
    <property type="entry name" value="RIBOSOMALS1"/>
</dbReference>
<protein>
    <recommendedName>
        <fullName evidence="8">4-hydroxy-3-methylbut-2-enyl diphosphate reductase</fullName>
        <shortName evidence="8">HMBPP reductase</shortName>
        <ecNumber evidence="8">1.17.7.4</ecNumber>
    </recommendedName>
</protein>
<dbReference type="InterPro" id="IPR003451">
    <property type="entry name" value="LytB/IspH"/>
</dbReference>
<feature type="binding site" evidence="8">
    <location>
        <position position="170"/>
    </location>
    <ligand>
        <name>(2E)-4-hydroxy-3-methylbut-2-enyl diphosphate</name>
        <dbReference type="ChEBI" id="CHEBI:128753"/>
    </ligand>
</feature>
<dbReference type="CDD" id="cd05687">
    <property type="entry name" value="S1_RPS1_repeat_ec1_hs1"/>
    <property type="match status" value="1"/>
</dbReference>
<dbReference type="SMART" id="SM00316">
    <property type="entry name" value="S1"/>
    <property type="match status" value="4"/>
</dbReference>
<feature type="binding site" evidence="8">
    <location>
        <position position="228"/>
    </location>
    <ligand>
        <name>(2E)-4-hydroxy-3-methylbut-2-enyl diphosphate</name>
        <dbReference type="ChEBI" id="CHEBI:128753"/>
    </ligand>
</feature>
<keyword evidence="8" id="KW-0560">Oxidoreductase</keyword>
<comment type="catalytic activity">
    <reaction evidence="8">
        <text>dimethylallyl diphosphate + 2 oxidized [2Fe-2S]-[ferredoxin] + H2O = (2E)-4-hydroxy-3-methylbut-2-enyl diphosphate + 2 reduced [2Fe-2S]-[ferredoxin] + 2 H(+)</text>
        <dbReference type="Rhea" id="RHEA:24825"/>
        <dbReference type="Rhea" id="RHEA-COMP:10000"/>
        <dbReference type="Rhea" id="RHEA-COMP:10001"/>
        <dbReference type="ChEBI" id="CHEBI:15377"/>
        <dbReference type="ChEBI" id="CHEBI:15378"/>
        <dbReference type="ChEBI" id="CHEBI:33737"/>
        <dbReference type="ChEBI" id="CHEBI:33738"/>
        <dbReference type="ChEBI" id="CHEBI:57623"/>
        <dbReference type="ChEBI" id="CHEBI:128753"/>
        <dbReference type="EC" id="1.17.7.4"/>
    </reaction>
</comment>
<dbReference type="InterPro" id="IPR003029">
    <property type="entry name" value="S1_domain"/>
</dbReference>
<evidence type="ECO:0000256" key="2">
    <source>
        <dbReference type="ARBA" id="ARBA00022485"/>
    </source>
</evidence>
<dbReference type="Gene3D" id="3.40.50.11270">
    <property type="match status" value="1"/>
</dbReference>
<evidence type="ECO:0000256" key="3">
    <source>
        <dbReference type="ARBA" id="ARBA00022723"/>
    </source>
</evidence>
<feature type="binding site" evidence="8">
    <location>
        <position position="271"/>
    </location>
    <ligand>
        <name>(2E)-4-hydroxy-3-methylbut-2-enyl diphosphate</name>
        <dbReference type="ChEBI" id="CHEBI:128753"/>
    </ligand>
</feature>
<feature type="binding site" evidence="8">
    <location>
        <position position="45"/>
    </location>
    <ligand>
        <name>isopentenyl diphosphate</name>
        <dbReference type="ChEBI" id="CHEBI:128769"/>
    </ligand>
</feature>
<dbReference type="GO" id="GO:0050992">
    <property type="term" value="P:dimethylallyl diphosphate biosynthetic process"/>
    <property type="evidence" value="ECO:0007669"/>
    <property type="project" value="UniProtKB-UniRule"/>
</dbReference>
<evidence type="ECO:0000256" key="7">
    <source>
        <dbReference type="ARBA" id="ARBA00023274"/>
    </source>
</evidence>
<dbReference type="Gene3D" id="3.40.1010.20">
    <property type="entry name" value="4-hydroxy-3-methylbut-2-enyl diphosphate reductase, catalytic domain"/>
    <property type="match status" value="2"/>
</dbReference>
<feature type="binding site" evidence="8">
    <location>
        <position position="45"/>
    </location>
    <ligand>
        <name>(2E)-4-hydroxy-3-methylbut-2-enyl diphosphate</name>
        <dbReference type="ChEBI" id="CHEBI:128753"/>
    </ligand>
</feature>
<dbReference type="NCBIfam" id="NF000907">
    <property type="entry name" value="PRK00087.1"/>
    <property type="match status" value="1"/>
</dbReference>
<feature type="binding site" evidence="8">
    <location>
        <position position="271"/>
    </location>
    <ligand>
        <name>dimethylallyl diphosphate</name>
        <dbReference type="ChEBI" id="CHEBI:57623"/>
    </ligand>
</feature>
<dbReference type="GO" id="GO:0046872">
    <property type="term" value="F:metal ion binding"/>
    <property type="evidence" value="ECO:0007669"/>
    <property type="project" value="UniProtKB-KW"/>
</dbReference>
<dbReference type="InterPro" id="IPR050437">
    <property type="entry name" value="Ribos_protein_bS1-like"/>
</dbReference>
<feature type="binding site" evidence="8">
    <location>
        <position position="226"/>
    </location>
    <ligand>
        <name>dimethylallyl diphosphate</name>
        <dbReference type="ChEBI" id="CHEBI:57623"/>
    </ligand>
</feature>
<dbReference type="PROSITE" id="PS50126">
    <property type="entry name" value="S1"/>
    <property type="match status" value="4"/>
</dbReference>
<evidence type="ECO:0000256" key="1">
    <source>
        <dbReference type="ARBA" id="ARBA00006767"/>
    </source>
</evidence>
<dbReference type="InterPro" id="IPR012340">
    <property type="entry name" value="NA-bd_OB-fold"/>
</dbReference>
<dbReference type="CDD" id="cd13944">
    <property type="entry name" value="lytB_ispH"/>
    <property type="match status" value="1"/>
</dbReference>
<feature type="binding site" evidence="8">
    <location>
        <position position="127"/>
    </location>
    <ligand>
        <name>(2E)-4-hydroxy-3-methylbut-2-enyl diphosphate</name>
        <dbReference type="ChEBI" id="CHEBI:128753"/>
    </ligand>
</feature>
<keyword evidence="7" id="KW-0687">Ribonucleoprotein</keyword>
<feature type="binding site" evidence="8">
    <location>
        <position position="226"/>
    </location>
    <ligand>
        <name>isopentenyl diphosphate</name>
        <dbReference type="ChEBI" id="CHEBI:128769"/>
    </ligand>
</feature>
<dbReference type="CDD" id="cd04465">
    <property type="entry name" value="S1_RPS1_repeat_ec2_hs2"/>
    <property type="match status" value="1"/>
</dbReference>
<organism evidence="10 11">
    <name type="scientific">Ruminococcus albus</name>
    <dbReference type="NCBI Taxonomy" id="1264"/>
    <lineage>
        <taxon>Bacteria</taxon>
        <taxon>Bacillati</taxon>
        <taxon>Bacillota</taxon>
        <taxon>Clostridia</taxon>
        <taxon>Eubacteriales</taxon>
        <taxon>Oscillospiraceae</taxon>
        <taxon>Ruminococcus</taxon>
    </lineage>
</organism>
<dbReference type="OrthoDB" id="9804077at2"/>